<reference evidence="3" key="1">
    <citation type="submission" date="2021-01" db="EMBL/GenBank/DDBJ databases">
        <authorList>
            <consortium name="Genoscope - CEA"/>
            <person name="William W."/>
        </authorList>
    </citation>
    <scope>NUCLEOTIDE SEQUENCE</scope>
</reference>
<evidence type="ECO:0000256" key="1">
    <source>
        <dbReference type="SAM" id="Coils"/>
    </source>
</evidence>
<dbReference type="EMBL" id="CAJJDM010000001">
    <property type="protein sequence ID" value="CAD8043161.1"/>
    <property type="molecule type" value="Genomic_DNA"/>
</dbReference>
<dbReference type="OMA" id="HSNDEEH"/>
<organism evidence="3 4">
    <name type="scientific">Paramecium primaurelia</name>
    <dbReference type="NCBI Taxonomy" id="5886"/>
    <lineage>
        <taxon>Eukaryota</taxon>
        <taxon>Sar</taxon>
        <taxon>Alveolata</taxon>
        <taxon>Ciliophora</taxon>
        <taxon>Intramacronucleata</taxon>
        <taxon>Oligohymenophorea</taxon>
        <taxon>Peniculida</taxon>
        <taxon>Parameciidae</taxon>
        <taxon>Paramecium</taxon>
    </lineage>
</organism>
<dbReference type="Proteomes" id="UP000688137">
    <property type="component" value="Unassembled WGS sequence"/>
</dbReference>
<proteinExistence type="predicted"/>
<dbReference type="AlphaFoldDB" id="A0A8S1JN00"/>
<feature type="coiled-coil region" evidence="1">
    <location>
        <begin position="83"/>
        <end position="160"/>
    </location>
</feature>
<evidence type="ECO:0000256" key="2">
    <source>
        <dbReference type="SAM" id="SignalP"/>
    </source>
</evidence>
<feature type="signal peptide" evidence="2">
    <location>
        <begin position="1"/>
        <end position="20"/>
    </location>
</feature>
<feature type="coiled-coil region" evidence="1">
    <location>
        <begin position="252"/>
        <end position="311"/>
    </location>
</feature>
<evidence type="ECO:0000313" key="4">
    <source>
        <dbReference type="Proteomes" id="UP000688137"/>
    </source>
</evidence>
<comment type="caution">
    <text evidence="3">The sequence shown here is derived from an EMBL/GenBank/DDBJ whole genome shotgun (WGS) entry which is preliminary data.</text>
</comment>
<accession>A0A8S1JN00</accession>
<name>A0A8S1JN00_PARPR</name>
<feature type="chain" id="PRO_5035844364" evidence="2">
    <location>
        <begin position="21"/>
        <end position="385"/>
    </location>
</feature>
<keyword evidence="1" id="KW-0175">Coiled coil</keyword>
<evidence type="ECO:0000313" key="3">
    <source>
        <dbReference type="EMBL" id="CAD8043161.1"/>
    </source>
</evidence>
<gene>
    <name evidence="3" type="ORF">PPRIM_AZ9-3.1.T0040384</name>
</gene>
<keyword evidence="4" id="KW-1185">Reference proteome</keyword>
<keyword evidence="2" id="KW-0732">Signal</keyword>
<sequence>MKILVAIVIALCLFTHPIVCKKHQNDEEHSAFEKSHKKLSLQDDPSYSKLEEIQDHPLGSKILQTIALQLRGNESLSAVSKLLNDLKGDLEGKQIDADNERAQIGSQCKKDLQNYSQRISLSINEIKDAEFKAKRLNEAIAVYQAEINEKARQIQVFQAKDDTLRDIRRQDNLDFSTRTTQMKEMVQAFEVILPKLHQVWDVAAQHKAGSFIEEEAINEALVQLAKIGEENPITAMVALTSTLEPTAVQTLIEKMEAIRDSIKESIKAEEEAEAKNARDTDTILAAIFNAIESLTREKSSDEEALQETIRNRDIQDKRSRDAHAEFNAAKNGNQQRNQQCQEYELQYQQNTIERDKQIAIIRDVQNIIATKIEVVTCFVEENNLF</sequence>
<protein>
    <submittedName>
        <fullName evidence="3">Uncharacterized protein</fullName>
    </submittedName>
</protein>